<evidence type="ECO:0000313" key="2">
    <source>
        <dbReference type="Proteomes" id="UP000054262"/>
    </source>
</evidence>
<protein>
    <submittedName>
        <fullName evidence="1">Uncharacterized protein</fullName>
    </submittedName>
</protein>
<keyword evidence="2" id="KW-1185">Reference proteome</keyword>
<reference evidence="1 2" key="1">
    <citation type="submission" date="2006-11" db="EMBL/GenBank/DDBJ databases">
        <authorList>
            <person name="Giovannoni S."/>
            <person name="Vergin K."/>
            <person name="Ferriera S."/>
            <person name="Johnson J."/>
            <person name="Kravitz S."/>
            <person name="Beeson K."/>
            <person name="Sutton G."/>
            <person name="Rogers Y.-H."/>
            <person name="Friedman R."/>
            <person name="Frazier M."/>
            <person name="Venter J.C."/>
        </authorList>
    </citation>
    <scope>NUCLEOTIDE SEQUENCE [LARGE SCALE GENOMIC DNA]</scope>
    <source>
        <strain evidence="1 2">HTCC2181</strain>
    </source>
</reference>
<proteinExistence type="predicted"/>
<gene>
    <name evidence="1" type="ORF">MB2181_04305</name>
</gene>
<sequence>MGECGCGRSPNGKCIGWHGLSEEEYQEKLKEYVENNKGTD</sequence>
<accession>A0P6V8</accession>
<name>A0P6V8_9PROT</name>
<dbReference type="EMBL" id="AAUX01000001">
    <property type="protein sequence ID" value="EAV47268.1"/>
    <property type="molecule type" value="Genomic_DNA"/>
</dbReference>
<comment type="caution">
    <text evidence="1">The sequence shown here is derived from an EMBL/GenBank/DDBJ whole genome shotgun (WGS) entry which is preliminary data.</text>
</comment>
<evidence type="ECO:0000313" key="1">
    <source>
        <dbReference type="EMBL" id="EAV47268.1"/>
    </source>
</evidence>
<dbReference type="Proteomes" id="UP000054262">
    <property type="component" value="Unassembled WGS sequence"/>
</dbReference>
<organism evidence="1 2">
    <name type="scientific">Methylophilales bacterium HTCC2181</name>
    <dbReference type="NCBI Taxonomy" id="383631"/>
    <lineage>
        <taxon>Bacteria</taxon>
        <taxon>Pseudomonadati</taxon>
        <taxon>Pseudomonadota</taxon>
        <taxon>Betaproteobacteria</taxon>
        <taxon>Nitrosomonadales</taxon>
        <taxon>OM43 clade</taxon>
    </lineage>
</organism>
<dbReference type="AlphaFoldDB" id="A0P6V8"/>